<reference evidence="3" key="1">
    <citation type="submission" date="2022-08" db="EMBL/GenBank/DDBJ databases">
        <authorList>
            <consortium name="DOE Joint Genome Institute"/>
            <person name="Min B."/>
            <person name="Sierra-Patev S."/>
            <person name="Naranjo-Ortiz M."/>
            <person name="Looney B."/>
            <person name="Konkel Z."/>
            <person name="Slot J.C."/>
            <person name="Sakamoto Y."/>
            <person name="Steenwyk J.L."/>
            <person name="Rokas A."/>
            <person name="Carro J."/>
            <person name="Camarero S."/>
            <person name="Ferreira P."/>
            <person name="Molpeceres G."/>
            <person name="Ruiz-duenas F.J."/>
            <person name="Serrano A."/>
            <person name="Henrissat B."/>
            <person name="Drula E."/>
            <person name="Hughes K.W."/>
            <person name="Mata J.L."/>
            <person name="Ishikawa N.K."/>
            <person name="Vargas-Isla R."/>
            <person name="Ushijima S."/>
            <person name="Smith C.A."/>
            <person name="Ahrendt S."/>
            <person name="Andreopoulos W."/>
            <person name="He G."/>
            <person name="LaButti K."/>
            <person name="Lipzen A."/>
            <person name="Ng V."/>
            <person name="Riley R."/>
            <person name="Sandor L."/>
            <person name="Barry K."/>
            <person name="Martinez A.T."/>
            <person name="Xiao Y."/>
            <person name="Gibbons J.G."/>
            <person name="Terashima K."/>
            <person name="Hibbett D.S."/>
            <person name="Grigoriev I.V."/>
        </authorList>
    </citation>
    <scope>NUCLEOTIDE SEQUENCE</scope>
    <source>
        <strain evidence="3">ET3784</strain>
    </source>
</reference>
<dbReference type="Proteomes" id="UP001176059">
    <property type="component" value="Unassembled WGS sequence"/>
</dbReference>
<name>A0AA38MUD2_9AGAR</name>
<evidence type="ECO:0000256" key="1">
    <source>
        <dbReference type="SAM" id="MobiDB-lite"/>
    </source>
</evidence>
<comment type="caution">
    <text evidence="3">The sequence shown here is derived from an EMBL/GenBank/DDBJ whole genome shotgun (WGS) entry which is preliminary data.</text>
</comment>
<keyword evidence="2" id="KW-0472">Membrane</keyword>
<protein>
    <submittedName>
        <fullName evidence="3">Uncharacterized protein</fullName>
    </submittedName>
</protein>
<organism evidence="3 4">
    <name type="scientific">Lentinula guzmanii</name>
    <dbReference type="NCBI Taxonomy" id="2804957"/>
    <lineage>
        <taxon>Eukaryota</taxon>
        <taxon>Fungi</taxon>
        <taxon>Dikarya</taxon>
        <taxon>Basidiomycota</taxon>
        <taxon>Agaricomycotina</taxon>
        <taxon>Agaricomycetes</taxon>
        <taxon>Agaricomycetidae</taxon>
        <taxon>Agaricales</taxon>
        <taxon>Marasmiineae</taxon>
        <taxon>Omphalotaceae</taxon>
        <taxon>Lentinula</taxon>
    </lineage>
</organism>
<reference evidence="3" key="2">
    <citation type="journal article" date="2023" name="Proc. Natl. Acad. Sci. U.S.A.">
        <title>A global phylogenomic analysis of the shiitake genus Lentinula.</title>
        <authorList>
            <person name="Sierra-Patev S."/>
            <person name="Min B."/>
            <person name="Naranjo-Ortiz M."/>
            <person name="Looney B."/>
            <person name="Konkel Z."/>
            <person name="Slot J.C."/>
            <person name="Sakamoto Y."/>
            <person name="Steenwyk J.L."/>
            <person name="Rokas A."/>
            <person name="Carro J."/>
            <person name="Camarero S."/>
            <person name="Ferreira P."/>
            <person name="Molpeceres G."/>
            <person name="Ruiz-Duenas F.J."/>
            <person name="Serrano A."/>
            <person name="Henrissat B."/>
            <person name="Drula E."/>
            <person name="Hughes K.W."/>
            <person name="Mata J.L."/>
            <person name="Ishikawa N.K."/>
            <person name="Vargas-Isla R."/>
            <person name="Ushijima S."/>
            <person name="Smith C.A."/>
            <person name="Donoghue J."/>
            <person name="Ahrendt S."/>
            <person name="Andreopoulos W."/>
            <person name="He G."/>
            <person name="LaButti K."/>
            <person name="Lipzen A."/>
            <person name="Ng V."/>
            <person name="Riley R."/>
            <person name="Sandor L."/>
            <person name="Barry K."/>
            <person name="Martinez A.T."/>
            <person name="Xiao Y."/>
            <person name="Gibbons J.G."/>
            <person name="Terashima K."/>
            <person name="Grigoriev I.V."/>
            <person name="Hibbett D."/>
        </authorList>
    </citation>
    <scope>NUCLEOTIDE SEQUENCE</scope>
    <source>
        <strain evidence="3">ET3784</strain>
    </source>
</reference>
<keyword evidence="4" id="KW-1185">Reference proteome</keyword>
<gene>
    <name evidence="3" type="ORF">DFJ43DRAFT_1044412</name>
</gene>
<feature type="transmembrane region" description="Helical" evidence="2">
    <location>
        <begin position="28"/>
        <end position="53"/>
    </location>
</feature>
<sequence>MYNPVFTESSLFVCDGTDPTSDLFCQDATMGIVFVAIVTVFLLGVVVIIMALFEGVCFIAAQAYTYLAKYALCDKENVLKRREQAVILRELAVNRQERTLQMDVEIKVCERLTQILRRSSASAQERAYELEIEKDLLSEIAGCGGDTSGGALLSINLGACGSTGTAQEKHVEAQEQHVEAQESHMVSQDQGSGNHVHRHRPSALPKAQTHSQEHK</sequence>
<keyword evidence="2" id="KW-1133">Transmembrane helix</keyword>
<evidence type="ECO:0000256" key="2">
    <source>
        <dbReference type="SAM" id="Phobius"/>
    </source>
</evidence>
<evidence type="ECO:0000313" key="3">
    <source>
        <dbReference type="EMBL" id="KAJ3711257.1"/>
    </source>
</evidence>
<accession>A0AA38MUD2</accession>
<feature type="compositionally biased region" description="Polar residues" evidence="1">
    <location>
        <begin position="184"/>
        <end position="193"/>
    </location>
</feature>
<keyword evidence="2" id="KW-0812">Transmembrane</keyword>
<evidence type="ECO:0000313" key="4">
    <source>
        <dbReference type="Proteomes" id="UP001176059"/>
    </source>
</evidence>
<proteinExistence type="predicted"/>
<feature type="compositionally biased region" description="Basic and acidic residues" evidence="1">
    <location>
        <begin position="167"/>
        <end position="182"/>
    </location>
</feature>
<feature type="region of interest" description="Disordered" evidence="1">
    <location>
        <begin position="167"/>
        <end position="215"/>
    </location>
</feature>
<dbReference type="EMBL" id="JANVFO010000122">
    <property type="protein sequence ID" value="KAJ3711257.1"/>
    <property type="molecule type" value="Genomic_DNA"/>
</dbReference>
<dbReference type="AlphaFoldDB" id="A0AA38MUD2"/>